<reference evidence="1" key="1">
    <citation type="submission" date="2021-01" db="EMBL/GenBank/DDBJ databases">
        <title>Whole genome shotgun sequence of Planobispora takensis NBRC 109077.</title>
        <authorList>
            <person name="Komaki H."/>
            <person name="Tamura T."/>
        </authorList>
    </citation>
    <scope>NUCLEOTIDE SEQUENCE</scope>
    <source>
        <strain evidence="1">NBRC 109077</strain>
    </source>
</reference>
<dbReference type="RefSeq" id="WP_203873638.1">
    <property type="nucleotide sequence ID" value="NZ_BOOK01000006.1"/>
</dbReference>
<organism evidence="1 2">
    <name type="scientific">Planobispora takensis</name>
    <dbReference type="NCBI Taxonomy" id="1367882"/>
    <lineage>
        <taxon>Bacteria</taxon>
        <taxon>Bacillati</taxon>
        <taxon>Actinomycetota</taxon>
        <taxon>Actinomycetes</taxon>
        <taxon>Streptosporangiales</taxon>
        <taxon>Streptosporangiaceae</taxon>
        <taxon>Planobispora</taxon>
    </lineage>
</organism>
<protein>
    <recommendedName>
        <fullName evidence="3">Replication-relaxation</fullName>
    </recommendedName>
</protein>
<comment type="caution">
    <text evidence="1">The sequence shown here is derived from an EMBL/GenBank/DDBJ whole genome shotgun (WGS) entry which is preliminary data.</text>
</comment>
<dbReference type="EMBL" id="BOOK01000006">
    <property type="protein sequence ID" value="GIH99163.1"/>
    <property type="molecule type" value="Genomic_DNA"/>
</dbReference>
<dbReference type="InterPro" id="IPR025855">
    <property type="entry name" value="Replic_Relax"/>
</dbReference>
<dbReference type="Pfam" id="PF13814">
    <property type="entry name" value="Replic_Relax"/>
    <property type="match status" value="1"/>
</dbReference>
<keyword evidence="2" id="KW-1185">Reference proteome</keyword>
<proteinExistence type="predicted"/>
<evidence type="ECO:0000313" key="1">
    <source>
        <dbReference type="EMBL" id="GIH99163.1"/>
    </source>
</evidence>
<dbReference type="AlphaFoldDB" id="A0A8J3T138"/>
<sequence length="292" mass="32404">MALPRPAPLALLASRLTDRDRRLMRTVWENRVLTTPQITALFFDSDDTAGKRLLILTRLGVLERFRPFQPHGLGTAPYHYVLGPEGAAVLASEAGEESAALGYRRDRVLAIAHNQRLAHTLGVNDFMAGLATFARRGPDAELVTWWPERRCARMWGDAARPDAYGRWREGGHMLDFFVEHDTGTEPLDRVAAKLTGYAALAESSRISTPVLFWVESGQRETNLRERFRRHAAVETVPVATGCRSALAGCDDGPASELWLPLDSAGPRLRLAFLSQHWPDLGPHRDGHLETAG</sequence>
<gene>
    <name evidence="1" type="ORF">Pta02_11720</name>
</gene>
<dbReference type="Proteomes" id="UP000634476">
    <property type="component" value="Unassembled WGS sequence"/>
</dbReference>
<name>A0A8J3T138_9ACTN</name>
<accession>A0A8J3T138</accession>
<evidence type="ECO:0008006" key="3">
    <source>
        <dbReference type="Google" id="ProtNLM"/>
    </source>
</evidence>
<evidence type="ECO:0000313" key="2">
    <source>
        <dbReference type="Proteomes" id="UP000634476"/>
    </source>
</evidence>